<proteinExistence type="predicted"/>
<evidence type="ECO:0000313" key="1">
    <source>
        <dbReference type="EnsemblMetazoa" id="OVOC2578.1"/>
    </source>
</evidence>
<reference evidence="2" key="1">
    <citation type="submission" date="2013-10" db="EMBL/GenBank/DDBJ databases">
        <title>Genome sequencing of Onchocerca volvulus.</title>
        <authorList>
            <person name="Cotton J."/>
            <person name="Tsai J."/>
            <person name="Stanley E."/>
            <person name="Tracey A."/>
            <person name="Holroyd N."/>
            <person name="Lustigman S."/>
            <person name="Berriman M."/>
        </authorList>
    </citation>
    <scope>NUCLEOTIDE SEQUENCE</scope>
</reference>
<organism evidence="1 2">
    <name type="scientific">Onchocerca volvulus</name>
    <dbReference type="NCBI Taxonomy" id="6282"/>
    <lineage>
        <taxon>Eukaryota</taxon>
        <taxon>Metazoa</taxon>
        <taxon>Ecdysozoa</taxon>
        <taxon>Nematoda</taxon>
        <taxon>Chromadorea</taxon>
        <taxon>Rhabditida</taxon>
        <taxon>Spirurina</taxon>
        <taxon>Spiruromorpha</taxon>
        <taxon>Filarioidea</taxon>
        <taxon>Onchocercidae</taxon>
        <taxon>Onchocerca</taxon>
    </lineage>
</organism>
<name>A0A8R1XRE0_ONCVO</name>
<dbReference type="Proteomes" id="UP000024404">
    <property type="component" value="Unassembled WGS sequence"/>
</dbReference>
<accession>A0A8R1XRE0</accession>
<reference evidence="1" key="2">
    <citation type="submission" date="2022-06" db="UniProtKB">
        <authorList>
            <consortium name="EnsemblMetazoa"/>
        </authorList>
    </citation>
    <scope>IDENTIFICATION</scope>
</reference>
<keyword evidence="2" id="KW-1185">Reference proteome</keyword>
<dbReference type="EMBL" id="CMVM020000075">
    <property type="status" value="NOT_ANNOTATED_CDS"/>
    <property type="molecule type" value="Genomic_DNA"/>
</dbReference>
<evidence type="ECO:0000313" key="2">
    <source>
        <dbReference type="Proteomes" id="UP000024404"/>
    </source>
</evidence>
<dbReference type="EnsemblMetazoa" id="OVOC2578.1">
    <property type="protein sequence ID" value="OVOC2578.1"/>
    <property type="gene ID" value="WBGene00239387"/>
</dbReference>
<dbReference type="AlphaFoldDB" id="A0A8R1XRE0"/>
<sequence length="124" mass="14419">MCFEIIRGTALSLIKGHSLTSAFNEAQAVARIDERSKRNLWFPLITHNCIITLFAVMINHHHLPEILNGSSVIVPRYEKQSANIFFDLKLRRFKFQEAFQIELKSLSGRRYYCITTDMQTTEVQ</sequence>
<protein>
    <submittedName>
        <fullName evidence="1">Uncharacterized protein</fullName>
    </submittedName>
</protein>